<protein>
    <submittedName>
        <fullName evidence="1">Uncharacterized protein</fullName>
    </submittedName>
</protein>
<sequence length="21" mass="2213">IVDKSTKGTAALNLRRVGSIL</sequence>
<accession>A0A392VP69</accession>
<dbReference type="EMBL" id="LXQA011214816">
    <property type="protein sequence ID" value="MCI89242.1"/>
    <property type="molecule type" value="Genomic_DNA"/>
</dbReference>
<dbReference type="AlphaFoldDB" id="A0A392VP69"/>
<comment type="caution">
    <text evidence="1">The sequence shown here is derived from an EMBL/GenBank/DDBJ whole genome shotgun (WGS) entry which is preliminary data.</text>
</comment>
<feature type="non-terminal residue" evidence="1">
    <location>
        <position position="1"/>
    </location>
</feature>
<keyword evidence="2" id="KW-1185">Reference proteome</keyword>
<proteinExistence type="predicted"/>
<dbReference type="Proteomes" id="UP000265520">
    <property type="component" value="Unassembled WGS sequence"/>
</dbReference>
<name>A0A392VP69_9FABA</name>
<reference evidence="1 2" key="1">
    <citation type="journal article" date="2018" name="Front. Plant Sci.">
        <title>Red Clover (Trifolium pratense) and Zigzag Clover (T. medium) - A Picture of Genomic Similarities and Differences.</title>
        <authorList>
            <person name="Dluhosova J."/>
            <person name="Istvanek J."/>
            <person name="Nedelnik J."/>
            <person name="Repkova J."/>
        </authorList>
    </citation>
    <scope>NUCLEOTIDE SEQUENCE [LARGE SCALE GENOMIC DNA]</scope>
    <source>
        <strain evidence="2">cv. 10/8</strain>
        <tissue evidence="1">Leaf</tissue>
    </source>
</reference>
<organism evidence="1 2">
    <name type="scientific">Trifolium medium</name>
    <dbReference type="NCBI Taxonomy" id="97028"/>
    <lineage>
        <taxon>Eukaryota</taxon>
        <taxon>Viridiplantae</taxon>
        <taxon>Streptophyta</taxon>
        <taxon>Embryophyta</taxon>
        <taxon>Tracheophyta</taxon>
        <taxon>Spermatophyta</taxon>
        <taxon>Magnoliopsida</taxon>
        <taxon>eudicotyledons</taxon>
        <taxon>Gunneridae</taxon>
        <taxon>Pentapetalae</taxon>
        <taxon>rosids</taxon>
        <taxon>fabids</taxon>
        <taxon>Fabales</taxon>
        <taxon>Fabaceae</taxon>
        <taxon>Papilionoideae</taxon>
        <taxon>50 kb inversion clade</taxon>
        <taxon>NPAAA clade</taxon>
        <taxon>Hologalegina</taxon>
        <taxon>IRL clade</taxon>
        <taxon>Trifolieae</taxon>
        <taxon>Trifolium</taxon>
    </lineage>
</organism>
<evidence type="ECO:0000313" key="2">
    <source>
        <dbReference type="Proteomes" id="UP000265520"/>
    </source>
</evidence>
<evidence type="ECO:0000313" key="1">
    <source>
        <dbReference type="EMBL" id="MCI89242.1"/>
    </source>
</evidence>